<accession>A0A1L7NMK7</accession>
<dbReference type="AlphaFoldDB" id="A0A1L7NMK7"/>
<organism evidence="2 3">
    <name type="scientific">Pseudomonas putida</name>
    <name type="common">Arthrobacter siderocapsulatus</name>
    <dbReference type="NCBI Taxonomy" id="303"/>
    <lineage>
        <taxon>Bacteria</taxon>
        <taxon>Pseudomonadati</taxon>
        <taxon>Pseudomonadota</taxon>
        <taxon>Gammaproteobacteria</taxon>
        <taxon>Pseudomonadales</taxon>
        <taxon>Pseudomonadaceae</taxon>
        <taxon>Pseudomonas</taxon>
    </lineage>
</organism>
<reference evidence="2 3" key="1">
    <citation type="submission" date="2015-11" db="EMBL/GenBank/DDBJ databases">
        <title>Complete genome sequencing of a biphenyl-degrading bacterium, Pseudomonas putida KF715 (=NBRC110667).</title>
        <authorList>
            <person name="Suenaga H."/>
            <person name="Fujihara N."/>
            <person name="Watanabe T."/>
            <person name="Hirose J."/>
            <person name="Kimura N."/>
            <person name="Yamazoe A."/>
            <person name="Hosoyama A."/>
            <person name="Shimodaira J."/>
            <person name="Furukawa K."/>
        </authorList>
    </citation>
    <scope>NUCLEOTIDE SEQUENCE [LARGE SCALE GENOMIC DNA]</scope>
    <source>
        <strain evidence="2 3">KF715</strain>
        <plasmid evidence="3">Plasmid pkf715a dna</plasmid>
    </source>
</reference>
<geneLocation type="plasmid" evidence="3">
    <name>pkf715a dna</name>
</geneLocation>
<gene>
    <name evidence="2" type="ORF">KF715C_pA2040</name>
</gene>
<keyword evidence="1" id="KW-0472">Membrane</keyword>
<keyword evidence="1" id="KW-1133">Transmembrane helix</keyword>
<protein>
    <submittedName>
        <fullName evidence="2">Uncharacterized protein</fullName>
    </submittedName>
</protein>
<proteinExistence type="predicted"/>
<dbReference type="EMBL" id="AP015030">
    <property type="protein sequence ID" value="BAW26709.1"/>
    <property type="molecule type" value="Genomic_DNA"/>
</dbReference>
<sequence>MTTNTYHNRLGGIAAYLTAGITIALTGMVVLTILTMIATDKSRSRTECLRSAQTIEQCPQASPDFS</sequence>
<evidence type="ECO:0000313" key="3">
    <source>
        <dbReference type="Proteomes" id="UP000218731"/>
    </source>
</evidence>
<dbReference type="Proteomes" id="UP000218731">
    <property type="component" value="Plasmid pKF715A"/>
</dbReference>
<name>A0A1L7NMK7_PSEPU</name>
<evidence type="ECO:0000256" key="1">
    <source>
        <dbReference type="SAM" id="Phobius"/>
    </source>
</evidence>
<feature type="transmembrane region" description="Helical" evidence="1">
    <location>
        <begin position="13"/>
        <end position="37"/>
    </location>
</feature>
<evidence type="ECO:0000313" key="2">
    <source>
        <dbReference type="EMBL" id="BAW26709.1"/>
    </source>
</evidence>
<keyword evidence="2" id="KW-0614">Plasmid</keyword>
<keyword evidence="1" id="KW-0812">Transmembrane</keyword>